<keyword evidence="1" id="KW-0812">Transmembrane</keyword>
<gene>
    <name evidence="2" type="ORF">HCT46_04550</name>
</gene>
<evidence type="ECO:0000313" key="3">
    <source>
        <dbReference type="Proteomes" id="UP000752013"/>
    </source>
</evidence>
<comment type="caution">
    <text evidence="2">The sequence shown here is derived from an EMBL/GenBank/DDBJ whole genome shotgun (WGS) entry which is preliminary data.</text>
</comment>
<protein>
    <recommendedName>
        <fullName evidence="4">DUF4340 domain-containing protein</fullName>
    </recommendedName>
</protein>
<proteinExistence type="predicted"/>
<dbReference type="AlphaFoldDB" id="A0A968GDC8"/>
<keyword evidence="1" id="KW-0472">Membrane</keyword>
<keyword evidence="3" id="KW-1185">Reference proteome</keyword>
<feature type="transmembrane region" description="Helical" evidence="1">
    <location>
        <begin position="6"/>
        <end position="23"/>
    </location>
</feature>
<dbReference type="RefSeq" id="WP_167703606.1">
    <property type="nucleotide sequence ID" value="NZ_CP118168.1"/>
</dbReference>
<reference evidence="2" key="1">
    <citation type="submission" date="2020-03" db="EMBL/GenBank/DDBJ databases">
        <title>Spirochaetal bacteria isolated from arthropods constitute a novel genus Entomospira genus novum within the order Spirochaetales.</title>
        <authorList>
            <person name="Grana-Miraglia L."/>
            <person name="Sikutova S."/>
            <person name="Fingerle V."/>
            <person name="Sing A."/>
            <person name="Castillo-Ramirez S."/>
            <person name="Margos G."/>
            <person name="Rudolf I."/>
        </authorList>
    </citation>
    <scope>NUCLEOTIDE SEQUENCE</scope>
    <source>
        <strain evidence="2">BR208</strain>
    </source>
</reference>
<accession>A0A968GDC8</accession>
<evidence type="ECO:0000256" key="1">
    <source>
        <dbReference type="SAM" id="Phobius"/>
    </source>
</evidence>
<dbReference type="EMBL" id="JAATLK010000001">
    <property type="protein sequence ID" value="NIZ47184.1"/>
    <property type="molecule type" value="Genomic_DNA"/>
</dbReference>
<keyword evidence="1" id="KW-1133">Transmembrane helix</keyword>
<sequence>MRRLTVLLYIGILGASIYFAYKWNQERLPQRVKLRNFIVEETVKVSIQHQDVTIYLEPNKQDDQQWIFSTTLDRVRSFSIDAQLIRGFLDSLVSAQYAYLVERGGMQSLQRYGLGQREKYTIHVWVGNYPDPYVFVVGALAVNGYDTFLLLEENVYRASFVGLYERMAAMGKVVDLILGSEDRLFS</sequence>
<organism evidence="2 3">
    <name type="scientific">Entomospira nematocerorum</name>
    <dbReference type="NCBI Taxonomy" id="2719987"/>
    <lineage>
        <taxon>Bacteria</taxon>
        <taxon>Pseudomonadati</taxon>
        <taxon>Spirochaetota</taxon>
        <taxon>Spirochaetia</taxon>
        <taxon>Spirochaetales</taxon>
        <taxon>Spirochaetaceae</taxon>
        <taxon>Entomospira</taxon>
    </lineage>
</organism>
<dbReference type="Proteomes" id="UP000752013">
    <property type="component" value="Unassembled WGS sequence"/>
</dbReference>
<evidence type="ECO:0008006" key="4">
    <source>
        <dbReference type="Google" id="ProtNLM"/>
    </source>
</evidence>
<name>A0A968GDC8_9SPIO</name>
<evidence type="ECO:0000313" key="2">
    <source>
        <dbReference type="EMBL" id="NIZ47184.1"/>
    </source>
</evidence>